<keyword evidence="2" id="KW-1185">Reference proteome</keyword>
<dbReference type="EMBL" id="BAABKO010000003">
    <property type="protein sequence ID" value="GAA4774441.1"/>
    <property type="molecule type" value="Genomic_DNA"/>
</dbReference>
<organism evidence="1 2">
    <name type="scientific">Microbacterium gilvum</name>
    <dbReference type="NCBI Taxonomy" id="1336204"/>
    <lineage>
        <taxon>Bacteria</taxon>
        <taxon>Bacillati</taxon>
        <taxon>Actinomycetota</taxon>
        <taxon>Actinomycetes</taxon>
        <taxon>Micrococcales</taxon>
        <taxon>Microbacteriaceae</taxon>
        <taxon>Microbacterium</taxon>
    </lineage>
</organism>
<gene>
    <name evidence="1" type="ORF">GCM10023351_18560</name>
</gene>
<accession>A0ABP9A6L1</accession>
<sequence>MTERIDHAAEAERILIVIDGVHGADLSLDEMIASAQVHATLALAQEQRAANFIAYCTAADALSQGHKAWIEEEMGL</sequence>
<protein>
    <submittedName>
        <fullName evidence="1">Uncharacterized protein</fullName>
    </submittedName>
</protein>
<evidence type="ECO:0000313" key="2">
    <source>
        <dbReference type="Proteomes" id="UP001501645"/>
    </source>
</evidence>
<dbReference type="RefSeq" id="WP_345438392.1">
    <property type="nucleotide sequence ID" value="NZ_BAABKO010000003.1"/>
</dbReference>
<evidence type="ECO:0000313" key="1">
    <source>
        <dbReference type="EMBL" id="GAA4774441.1"/>
    </source>
</evidence>
<dbReference type="Proteomes" id="UP001501645">
    <property type="component" value="Unassembled WGS sequence"/>
</dbReference>
<reference evidence="2" key="1">
    <citation type="journal article" date="2019" name="Int. J. Syst. Evol. Microbiol.">
        <title>The Global Catalogue of Microorganisms (GCM) 10K type strain sequencing project: providing services to taxonomists for standard genome sequencing and annotation.</title>
        <authorList>
            <consortium name="The Broad Institute Genomics Platform"/>
            <consortium name="The Broad Institute Genome Sequencing Center for Infectious Disease"/>
            <person name="Wu L."/>
            <person name="Ma J."/>
        </authorList>
    </citation>
    <scope>NUCLEOTIDE SEQUENCE [LARGE SCALE GENOMIC DNA]</scope>
    <source>
        <strain evidence="2">JCM 18537</strain>
    </source>
</reference>
<name>A0ABP9A6L1_9MICO</name>
<proteinExistence type="predicted"/>
<comment type="caution">
    <text evidence="1">The sequence shown here is derived from an EMBL/GenBank/DDBJ whole genome shotgun (WGS) entry which is preliminary data.</text>
</comment>